<comment type="caution">
    <text evidence="7">The sequence shown here is derived from an EMBL/GenBank/DDBJ whole genome shotgun (WGS) entry which is preliminary data.</text>
</comment>
<dbReference type="SUPFAM" id="SSF55874">
    <property type="entry name" value="ATPase domain of HSP90 chaperone/DNA topoisomerase II/histidine kinase"/>
    <property type="match status" value="1"/>
</dbReference>
<evidence type="ECO:0000256" key="1">
    <source>
        <dbReference type="ARBA" id="ARBA00000085"/>
    </source>
</evidence>
<evidence type="ECO:0000259" key="6">
    <source>
        <dbReference type="PROSITE" id="PS50109"/>
    </source>
</evidence>
<dbReference type="EC" id="2.7.13.3" evidence="2"/>
<evidence type="ECO:0000313" key="8">
    <source>
        <dbReference type="Proteomes" id="UP000018849"/>
    </source>
</evidence>
<dbReference type="AlphaFoldDB" id="A0A656JTC7"/>
<accession>A0A656JTC7</accession>
<keyword evidence="3" id="KW-0808">Transferase</keyword>
<dbReference type="InterPro" id="IPR036890">
    <property type="entry name" value="HATPase_C_sf"/>
</dbReference>
<evidence type="ECO:0000256" key="4">
    <source>
        <dbReference type="ARBA" id="ARBA00022777"/>
    </source>
</evidence>
<dbReference type="PANTHER" id="PTHR43711">
    <property type="entry name" value="TWO-COMPONENT HISTIDINE KINASE"/>
    <property type="match status" value="1"/>
</dbReference>
<evidence type="ECO:0000256" key="3">
    <source>
        <dbReference type="ARBA" id="ARBA00022679"/>
    </source>
</evidence>
<comment type="catalytic activity">
    <reaction evidence="1">
        <text>ATP + protein L-histidine = ADP + protein N-phospho-L-histidine.</text>
        <dbReference type="EC" id="2.7.13.3"/>
    </reaction>
</comment>
<dbReference type="PANTHER" id="PTHR43711:SF1">
    <property type="entry name" value="HISTIDINE KINASE 1"/>
    <property type="match status" value="1"/>
</dbReference>
<keyword evidence="5" id="KW-0902">Two-component regulatory system</keyword>
<dbReference type="GO" id="GO:0000160">
    <property type="term" value="P:phosphorelay signal transduction system"/>
    <property type="evidence" value="ECO:0007669"/>
    <property type="project" value="UniProtKB-KW"/>
</dbReference>
<organism evidence="7 8">
    <name type="scientific">Pseudomonas syringae pv. actinidiae ICMP 19096</name>
    <dbReference type="NCBI Taxonomy" id="1194405"/>
    <lineage>
        <taxon>Bacteria</taxon>
        <taxon>Pseudomonadati</taxon>
        <taxon>Pseudomonadota</taxon>
        <taxon>Gammaproteobacteria</taxon>
        <taxon>Pseudomonadales</taxon>
        <taxon>Pseudomonadaceae</taxon>
        <taxon>Pseudomonas</taxon>
        <taxon>Pseudomonas syringae</taxon>
    </lineage>
</organism>
<dbReference type="GO" id="GO:0004673">
    <property type="term" value="F:protein histidine kinase activity"/>
    <property type="evidence" value="ECO:0007669"/>
    <property type="project" value="UniProtKB-EC"/>
</dbReference>
<feature type="domain" description="Histidine kinase" evidence="6">
    <location>
        <begin position="1"/>
        <end position="77"/>
    </location>
</feature>
<proteinExistence type="predicted"/>
<keyword evidence="4 7" id="KW-0418">Kinase</keyword>
<gene>
    <name evidence="7" type="ORF">A245_26998</name>
</gene>
<name>A0A656JTC7_PSESF</name>
<dbReference type="SMART" id="SM00387">
    <property type="entry name" value="HATPase_c"/>
    <property type="match status" value="1"/>
</dbReference>
<protein>
    <recommendedName>
        <fullName evidence="2">histidine kinase</fullName>
        <ecNumber evidence="2">2.7.13.3</ecNumber>
    </recommendedName>
</protein>
<feature type="non-terminal residue" evidence="7">
    <location>
        <position position="1"/>
    </location>
</feature>
<dbReference type="InterPro" id="IPR004358">
    <property type="entry name" value="Sig_transdc_His_kin-like_C"/>
</dbReference>
<dbReference type="PROSITE" id="PS50109">
    <property type="entry name" value="HIS_KIN"/>
    <property type="match status" value="1"/>
</dbReference>
<evidence type="ECO:0000256" key="5">
    <source>
        <dbReference type="ARBA" id="ARBA00023012"/>
    </source>
</evidence>
<evidence type="ECO:0000313" key="7">
    <source>
        <dbReference type="EMBL" id="EPN51285.1"/>
    </source>
</evidence>
<dbReference type="InterPro" id="IPR003594">
    <property type="entry name" value="HATPase_dom"/>
</dbReference>
<dbReference type="Proteomes" id="UP000018849">
    <property type="component" value="Unassembled WGS sequence"/>
</dbReference>
<sequence>NGDEVVFTVRDSGEGIPPEQLPHIFERYWTVKEGNPTGTGLGLYISQGIIKAHGGELAAQSQVGHGSEFRFTVPIAH</sequence>
<dbReference type="InterPro" id="IPR050736">
    <property type="entry name" value="Sensor_HK_Regulatory"/>
</dbReference>
<dbReference type="PRINTS" id="PR00344">
    <property type="entry name" value="BCTRLSENSOR"/>
</dbReference>
<dbReference type="Pfam" id="PF02518">
    <property type="entry name" value="HATPase_c"/>
    <property type="match status" value="1"/>
</dbReference>
<dbReference type="EMBL" id="AOKF01002318">
    <property type="protein sequence ID" value="EPN51285.1"/>
    <property type="molecule type" value="Genomic_DNA"/>
</dbReference>
<dbReference type="InterPro" id="IPR005467">
    <property type="entry name" value="His_kinase_dom"/>
</dbReference>
<reference evidence="7 8" key="1">
    <citation type="journal article" date="2013" name="PLoS Pathog.">
        <title>Genomic analysis of the Kiwifruit pathogen Pseudomonas syringae pv. actinidiae provides insight into the origins of an emergent plant disease.</title>
        <authorList>
            <person name="McCann H.C."/>
            <person name="Rikkerink E.H."/>
            <person name="Bertels F."/>
            <person name="Fiers M."/>
            <person name="Lu A."/>
            <person name="Rees-George J."/>
            <person name="Andersen M.T."/>
            <person name="Gleave A.P."/>
            <person name="Haubold B."/>
            <person name="Wohlers M.W."/>
            <person name="Guttman D.S."/>
            <person name="Wang P.W."/>
            <person name="Straub C."/>
            <person name="Vanneste J.L."/>
            <person name="Rainey P.B."/>
            <person name="Templeton M.D."/>
        </authorList>
    </citation>
    <scope>NUCLEOTIDE SEQUENCE [LARGE SCALE GENOMIC DNA]</scope>
    <source>
        <strain evidence="7 8">ICMP 19096</strain>
    </source>
</reference>
<dbReference type="CDD" id="cd00075">
    <property type="entry name" value="HATPase"/>
    <property type="match status" value="1"/>
</dbReference>
<evidence type="ECO:0000256" key="2">
    <source>
        <dbReference type="ARBA" id="ARBA00012438"/>
    </source>
</evidence>
<dbReference type="Gene3D" id="3.30.565.10">
    <property type="entry name" value="Histidine kinase-like ATPase, C-terminal domain"/>
    <property type="match status" value="1"/>
</dbReference>